<dbReference type="Pfam" id="PF00240">
    <property type="entry name" value="ubiquitin"/>
    <property type="match status" value="1"/>
</dbReference>
<dbReference type="InterPro" id="IPR028889">
    <property type="entry name" value="USP"/>
</dbReference>
<feature type="domain" description="USP" evidence="10">
    <location>
        <begin position="101"/>
        <end position="465"/>
    </location>
</feature>
<protein>
    <recommendedName>
        <fullName evidence="7">Ubiquitin carboxyl-terminal hydrolase</fullName>
        <ecNumber evidence="7">3.4.19.12</ecNumber>
    </recommendedName>
</protein>
<dbReference type="InterPro" id="IPR038765">
    <property type="entry name" value="Papain-like_cys_pep_sf"/>
</dbReference>
<dbReference type="InterPro" id="IPR029071">
    <property type="entry name" value="Ubiquitin-like_domsf"/>
</dbReference>
<dbReference type="EMBL" id="LIAE01008638">
    <property type="protein sequence ID" value="PAV73239.1"/>
    <property type="molecule type" value="Genomic_DNA"/>
</dbReference>
<dbReference type="GO" id="GO:0016579">
    <property type="term" value="P:protein deubiquitination"/>
    <property type="evidence" value="ECO:0007669"/>
    <property type="project" value="InterPro"/>
</dbReference>
<dbReference type="SUPFAM" id="SSF54001">
    <property type="entry name" value="Cysteine proteinases"/>
    <property type="match status" value="1"/>
</dbReference>
<evidence type="ECO:0000256" key="3">
    <source>
        <dbReference type="ARBA" id="ARBA00022670"/>
    </source>
</evidence>
<evidence type="ECO:0000256" key="5">
    <source>
        <dbReference type="ARBA" id="ARBA00022801"/>
    </source>
</evidence>
<dbReference type="InterPro" id="IPR001394">
    <property type="entry name" value="Peptidase_C19_UCH"/>
</dbReference>
<dbReference type="CDD" id="cd16104">
    <property type="entry name" value="Ubl_USP14_like"/>
    <property type="match status" value="1"/>
</dbReference>
<evidence type="ECO:0000256" key="1">
    <source>
        <dbReference type="ARBA" id="ARBA00000707"/>
    </source>
</evidence>
<keyword evidence="5 7" id="KW-0378">Hydrolase</keyword>
<comment type="catalytic activity">
    <reaction evidence="1 7">
        <text>Thiol-dependent hydrolysis of ester, thioester, amide, peptide and isopeptide bonds formed by the C-terminal Gly of ubiquitin (a 76-residue protein attached to proteins as an intracellular targeting signal).</text>
        <dbReference type="EC" id="3.4.19.12"/>
    </reaction>
</comment>
<dbReference type="STRING" id="2018661.A0A2A2KHB5"/>
<sequence>MPQVYVKWGKEKLEVDVDTAQDPLTFKGQLFALTGVAPDRQKVMIKGRVLGDDSWNGLTLTDGLTIMMMGSAEAIPTAPVANSGASDKVNDSGEKILPMPCGLNNLGNTCYMNSVVQSLKTIPELRKSLATFGTVPQNPRANMITAAFKQAVNELERKPDSQFMPHALLMTLHQTFPQFNSRDPRGNLEQQDANECFTELQSLVVDGLDSSRDAPMKVRNFLRGKYQVSLKCAESEEEPVQTTSEDFYQISCFLSQEVKYLQTGIKEKMTEEIVKNSPILGRDAKWQKKALISRLPAYISVQLVRFFYKEDKKINAKIMKDVKFPLVLDLCDICAPELQEKLRPMRDAVKDEQDGILERERRLKLDGKDPKKLRAEVMKDGELLPFSFPDDEGSNNSGFYELQAVITHKGRSSNSGHYVAWVRLEEDKWAMCDDEHVQPITSEDVLRLSGGGDWHTAYVLLYGPRVIRKFPELKDEPTSLGADDTTLPTGAQKPDEPMQTN</sequence>
<evidence type="ECO:0000256" key="6">
    <source>
        <dbReference type="ARBA" id="ARBA00022807"/>
    </source>
</evidence>
<keyword evidence="6 7" id="KW-0788">Thiol protease</keyword>
<accession>A0A2A2KHB5</accession>
<name>A0A2A2KHB5_9BILA</name>
<dbReference type="PANTHER" id="PTHR43982:SF1">
    <property type="entry name" value="UBIQUITIN CARBOXYL-TERMINAL HYDROLASE 14"/>
    <property type="match status" value="1"/>
</dbReference>
<dbReference type="PROSITE" id="PS00972">
    <property type="entry name" value="USP_1"/>
    <property type="match status" value="1"/>
</dbReference>
<comment type="caution">
    <text evidence="11">The sequence shown here is derived from an EMBL/GenBank/DDBJ whole genome shotgun (WGS) entry which is preliminary data.</text>
</comment>
<dbReference type="InterPro" id="IPR019954">
    <property type="entry name" value="Ubiquitin_CS"/>
</dbReference>
<dbReference type="SUPFAM" id="SSF54236">
    <property type="entry name" value="Ubiquitin-like"/>
    <property type="match status" value="1"/>
</dbReference>
<evidence type="ECO:0000313" key="12">
    <source>
        <dbReference type="Proteomes" id="UP000218231"/>
    </source>
</evidence>
<dbReference type="PANTHER" id="PTHR43982">
    <property type="entry name" value="UBIQUITIN CARBOXYL-TERMINAL HYDROLASE"/>
    <property type="match status" value="1"/>
</dbReference>
<evidence type="ECO:0000259" key="9">
    <source>
        <dbReference type="PROSITE" id="PS50053"/>
    </source>
</evidence>
<dbReference type="GO" id="GO:0043161">
    <property type="term" value="P:proteasome-mediated ubiquitin-dependent protein catabolic process"/>
    <property type="evidence" value="ECO:0007669"/>
    <property type="project" value="InterPro"/>
</dbReference>
<dbReference type="Gene3D" id="3.90.70.10">
    <property type="entry name" value="Cysteine proteinases"/>
    <property type="match status" value="1"/>
</dbReference>
<evidence type="ECO:0000256" key="7">
    <source>
        <dbReference type="RuleBase" id="RU366025"/>
    </source>
</evidence>
<feature type="domain" description="Ubiquitin-like" evidence="9">
    <location>
        <begin position="2"/>
        <end position="69"/>
    </location>
</feature>
<proteinExistence type="inferred from homology"/>
<dbReference type="InterPro" id="IPR018200">
    <property type="entry name" value="USP_CS"/>
</dbReference>
<dbReference type="OrthoDB" id="333239at2759"/>
<gene>
    <name evidence="11" type="ORF">WR25_14322</name>
</gene>
<evidence type="ECO:0000256" key="4">
    <source>
        <dbReference type="ARBA" id="ARBA00022786"/>
    </source>
</evidence>
<dbReference type="Pfam" id="PF00443">
    <property type="entry name" value="UCH"/>
    <property type="match status" value="1"/>
</dbReference>
<dbReference type="Proteomes" id="UP000218231">
    <property type="component" value="Unassembled WGS sequence"/>
</dbReference>
<dbReference type="InterPro" id="IPR000626">
    <property type="entry name" value="Ubiquitin-like_dom"/>
</dbReference>
<dbReference type="PROSITE" id="PS00299">
    <property type="entry name" value="UBIQUITIN_1"/>
    <property type="match status" value="1"/>
</dbReference>
<dbReference type="PROSITE" id="PS50053">
    <property type="entry name" value="UBIQUITIN_2"/>
    <property type="match status" value="1"/>
</dbReference>
<dbReference type="EC" id="3.4.19.12" evidence="7"/>
<feature type="region of interest" description="Disordered" evidence="8">
    <location>
        <begin position="474"/>
        <end position="501"/>
    </location>
</feature>
<dbReference type="PROSITE" id="PS00973">
    <property type="entry name" value="USP_2"/>
    <property type="match status" value="1"/>
</dbReference>
<dbReference type="GO" id="GO:0061136">
    <property type="term" value="P:regulation of proteasomal protein catabolic process"/>
    <property type="evidence" value="ECO:0007669"/>
    <property type="project" value="TreeGrafter"/>
</dbReference>
<dbReference type="AlphaFoldDB" id="A0A2A2KHB5"/>
<dbReference type="Gene3D" id="3.10.20.90">
    <property type="entry name" value="Phosphatidylinositol 3-kinase Catalytic Subunit, Chain A, domain 1"/>
    <property type="match status" value="1"/>
</dbReference>
<comment type="similarity">
    <text evidence="2">Belongs to the peptidase C19 family. USP14/UBP6 subfamily.</text>
</comment>
<reference evidence="11 12" key="1">
    <citation type="journal article" date="2017" name="Curr. Biol.">
        <title>Genome architecture and evolution of a unichromosomal asexual nematode.</title>
        <authorList>
            <person name="Fradin H."/>
            <person name="Zegar C."/>
            <person name="Gutwein M."/>
            <person name="Lucas J."/>
            <person name="Kovtun M."/>
            <person name="Corcoran D."/>
            <person name="Baugh L.R."/>
            <person name="Kiontke K."/>
            <person name="Gunsalus K."/>
            <person name="Fitch D.H."/>
            <person name="Piano F."/>
        </authorList>
    </citation>
    <scope>NUCLEOTIDE SEQUENCE [LARGE SCALE GENOMIC DNA]</scope>
    <source>
        <strain evidence="11">PF1309</strain>
    </source>
</reference>
<evidence type="ECO:0000256" key="2">
    <source>
        <dbReference type="ARBA" id="ARBA00008739"/>
    </source>
</evidence>
<keyword evidence="12" id="KW-1185">Reference proteome</keyword>
<evidence type="ECO:0000313" key="11">
    <source>
        <dbReference type="EMBL" id="PAV73239.1"/>
    </source>
</evidence>
<dbReference type="GO" id="GO:0070628">
    <property type="term" value="F:proteasome binding"/>
    <property type="evidence" value="ECO:0007669"/>
    <property type="project" value="TreeGrafter"/>
</dbReference>
<organism evidence="11 12">
    <name type="scientific">Diploscapter pachys</name>
    <dbReference type="NCBI Taxonomy" id="2018661"/>
    <lineage>
        <taxon>Eukaryota</taxon>
        <taxon>Metazoa</taxon>
        <taxon>Ecdysozoa</taxon>
        <taxon>Nematoda</taxon>
        <taxon>Chromadorea</taxon>
        <taxon>Rhabditida</taxon>
        <taxon>Rhabditina</taxon>
        <taxon>Rhabditomorpha</taxon>
        <taxon>Rhabditoidea</taxon>
        <taxon>Rhabditidae</taxon>
        <taxon>Diploscapter</taxon>
    </lineage>
</organism>
<dbReference type="PROSITE" id="PS50235">
    <property type="entry name" value="USP_3"/>
    <property type="match status" value="1"/>
</dbReference>
<evidence type="ECO:0000259" key="10">
    <source>
        <dbReference type="PROSITE" id="PS50235"/>
    </source>
</evidence>
<keyword evidence="4 7" id="KW-0833">Ubl conjugation pathway</keyword>
<dbReference type="InterPro" id="IPR044635">
    <property type="entry name" value="UBP14-like"/>
</dbReference>
<keyword evidence="3 7" id="KW-0645">Protease</keyword>
<dbReference type="SMART" id="SM00213">
    <property type="entry name" value="UBQ"/>
    <property type="match status" value="1"/>
</dbReference>
<evidence type="ECO:0000256" key="8">
    <source>
        <dbReference type="SAM" id="MobiDB-lite"/>
    </source>
</evidence>
<dbReference type="GO" id="GO:0004843">
    <property type="term" value="F:cysteine-type deubiquitinase activity"/>
    <property type="evidence" value="ECO:0007669"/>
    <property type="project" value="UniProtKB-UniRule"/>
</dbReference>